<dbReference type="GO" id="GO:0034058">
    <property type="term" value="P:endosomal vesicle fusion"/>
    <property type="evidence" value="ECO:0007669"/>
    <property type="project" value="TreeGrafter"/>
</dbReference>
<evidence type="ECO:0000313" key="1">
    <source>
        <dbReference type="EMBL" id="CAD8058822.1"/>
    </source>
</evidence>
<sequence>MISDDIYWVPQGIKVDCTIDDLIQPNVKKLSTFQFNFNQITQKIEEKKQKNIEDEILESLGITEEDLLLESALQTYDHKLYIEELIQEALLDKQQQIQFQPQKQSNHLNSSFKTLYERQYLSYTDSAYNFEEEINFKTPDMPSLQILLQQYCTDKEDLEDLEEYFINNQQIKIIHKFTQLRGQAKQLVFNYIELQQKDNQFIEILSQKLKELSLIDPVKTEHLLDYFNKDQLRNILDKQIPIVRFKILQNLQKDDKLMIEYFELLCQLHPDQVITELQKGGYPQDECLKLCRFYGNLKGLAFLLERSGSVLEAINLQFDLFIQGLKQQLQKNPKLLDGQKELFVYIQENLEPTLSICRANTKRNDDESDNNWFQVLIRLTKLRQEFYKIRFFPVLRCFNLHFTMLLEEVLEKTKIKSLLENLNETMKYFEFQELKSTFSQLLSGQLYELAIYGQSTMLIKQTCNKYLVQLFKQSQSGIAVDIYCTHCQKLIEMVSKVYIDCKHTFHQECSSEQLCKACINNFGSLINKLLTMYANKKSTRLQVPMQTVQQNEQKAEDTNQRQNKLNKLKEFDYLRQNNKGY</sequence>
<keyword evidence="2" id="KW-1185">Reference proteome</keyword>
<dbReference type="PANTHER" id="PTHR12616:SF8">
    <property type="entry name" value="VACUOLAR PROTEIN SORTING-ASSOCIATED PROTEIN 8 HOMOLOG"/>
    <property type="match status" value="1"/>
</dbReference>
<organism evidence="1 2">
    <name type="scientific">Paramecium primaurelia</name>
    <dbReference type="NCBI Taxonomy" id="5886"/>
    <lineage>
        <taxon>Eukaryota</taxon>
        <taxon>Sar</taxon>
        <taxon>Alveolata</taxon>
        <taxon>Ciliophora</taxon>
        <taxon>Intramacronucleata</taxon>
        <taxon>Oligohymenophorea</taxon>
        <taxon>Peniculida</taxon>
        <taxon>Parameciidae</taxon>
        <taxon>Paramecium</taxon>
    </lineage>
</organism>
<dbReference type="AlphaFoldDB" id="A0A8S1KZI6"/>
<evidence type="ECO:0000313" key="2">
    <source>
        <dbReference type="Proteomes" id="UP000688137"/>
    </source>
</evidence>
<accession>A0A8S1KZI6</accession>
<reference evidence="1" key="1">
    <citation type="submission" date="2021-01" db="EMBL/GenBank/DDBJ databases">
        <authorList>
            <consortium name="Genoscope - CEA"/>
            <person name="William W."/>
        </authorList>
    </citation>
    <scope>NUCLEOTIDE SEQUENCE</scope>
</reference>
<dbReference type="GO" id="GO:0005770">
    <property type="term" value="C:late endosome"/>
    <property type="evidence" value="ECO:0007669"/>
    <property type="project" value="TreeGrafter"/>
</dbReference>
<proteinExistence type="predicted"/>
<dbReference type="EMBL" id="CAJJDM010000027">
    <property type="protein sequence ID" value="CAD8058822.1"/>
    <property type="molecule type" value="Genomic_DNA"/>
</dbReference>
<dbReference type="PANTHER" id="PTHR12616">
    <property type="entry name" value="VACUOLAR PROTEIN SORTING VPS41"/>
    <property type="match status" value="1"/>
</dbReference>
<name>A0A8S1KZI6_PARPR</name>
<dbReference type="GO" id="GO:0006623">
    <property type="term" value="P:protein targeting to vacuole"/>
    <property type="evidence" value="ECO:0007669"/>
    <property type="project" value="InterPro"/>
</dbReference>
<protein>
    <submittedName>
        <fullName evidence="1">Uncharacterized protein</fullName>
    </submittedName>
</protein>
<dbReference type="InterPro" id="IPR045111">
    <property type="entry name" value="Vps41/Vps8"/>
</dbReference>
<dbReference type="OMA" id="KADCTID"/>
<dbReference type="Proteomes" id="UP000688137">
    <property type="component" value="Unassembled WGS sequence"/>
</dbReference>
<dbReference type="GO" id="GO:0030897">
    <property type="term" value="C:HOPS complex"/>
    <property type="evidence" value="ECO:0007669"/>
    <property type="project" value="TreeGrafter"/>
</dbReference>
<comment type="caution">
    <text evidence="1">The sequence shown here is derived from an EMBL/GenBank/DDBJ whole genome shotgun (WGS) entry which is preliminary data.</text>
</comment>
<gene>
    <name evidence="1" type="ORF">PPRIM_AZ9-3.1.T0280035</name>
</gene>